<comment type="caution">
    <text evidence="1">The sequence shown here is derived from an EMBL/GenBank/DDBJ whole genome shotgun (WGS) entry which is preliminary data.</text>
</comment>
<evidence type="ECO:0000313" key="2">
    <source>
        <dbReference type="Proteomes" id="UP001396334"/>
    </source>
</evidence>
<name>A0ABR2QYK0_9ROSI</name>
<evidence type="ECO:0000313" key="1">
    <source>
        <dbReference type="EMBL" id="KAK9005734.1"/>
    </source>
</evidence>
<dbReference type="EMBL" id="JBBPBN010000030">
    <property type="protein sequence ID" value="KAK9005734.1"/>
    <property type="molecule type" value="Genomic_DNA"/>
</dbReference>
<sequence>MSKQLKVWEVLSWTPPTRGLIKVNRDATFDKISGSVAAVAIIRGSFDSFLGGISSSFLAPSASSVEVHAVRLRTVLASKKRYVNVITESNN</sequence>
<dbReference type="Proteomes" id="UP001396334">
    <property type="component" value="Unassembled WGS sequence"/>
</dbReference>
<protein>
    <recommendedName>
        <fullName evidence="3">RNase H type-1 domain-containing protein</fullName>
    </recommendedName>
</protein>
<evidence type="ECO:0008006" key="3">
    <source>
        <dbReference type="Google" id="ProtNLM"/>
    </source>
</evidence>
<reference evidence="1 2" key="1">
    <citation type="journal article" date="2024" name="G3 (Bethesda)">
        <title>Genome assembly of Hibiscus sabdariffa L. provides insights into metabolisms of medicinal natural products.</title>
        <authorList>
            <person name="Kim T."/>
        </authorList>
    </citation>
    <scope>NUCLEOTIDE SEQUENCE [LARGE SCALE GENOMIC DNA]</scope>
    <source>
        <strain evidence="1">TK-2024</strain>
        <tissue evidence="1">Old leaves</tissue>
    </source>
</reference>
<accession>A0ABR2QYK0</accession>
<proteinExistence type="predicted"/>
<gene>
    <name evidence="1" type="ORF">V6N11_043156</name>
</gene>
<organism evidence="1 2">
    <name type="scientific">Hibiscus sabdariffa</name>
    <name type="common">roselle</name>
    <dbReference type="NCBI Taxonomy" id="183260"/>
    <lineage>
        <taxon>Eukaryota</taxon>
        <taxon>Viridiplantae</taxon>
        <taxon>Streptophyta</taxon>
        <taxon>Embryophyta</taxon>
        <taxon>Tracheophyta</taxon>
        <taxon>Spermatophyta</taxon>
        <taxon>Magnoliopsida</taxon>
        <taxon>eudicotyledons</taxon>
        <taxon>Gunneridae</taxon>
        <taxon>Pentapetalae</taxon>
        <taxon>rosids</taxon>
        <taxon>malvids</taxon>
        <taxon>Malvales</taxon>
        <taxon>Malvaceae</taxon>
        <taxon>Malvoideae</taxon>
        <taxon>Hibiscus</taxon>
    </lineage>
</organism>
<keyword evidence="2" id="KW-1185">Reference proteome</keyword>